<dbReference type="InterPro" id="IPR031856">
    <property type="entry name" value="YdaS_toxin-like"/>
</dbReference>
<dbReference type="EMBL" id="LXER01000017">
    <property type="protein sequence ID" value="OAT32022.1"/>
    <property type="molecule type" value="Genomic_DNA"/>
</dbReference>
<sequence length="71" mass="7659">MTNKAIQRAVSIAGSQQKLASLCGVAQPTVWRWLHGGGIEIRYVMEIVKATGGKVKAQDIRPDLAQLLQAS</sequence>
<proteinExistence type="predicted"/>
<dbReference type="SUPFAM" id="SSF47413">
    <property type="entry name" value="lambda repressor-like DNA-binding domains"/>
    <property type="match status" value="1"/>
</dbReference>
<keyword evidence="2" id="KW-1185">Reference proteome</keyword>
<name>A0A1B7IQJ5_9ENTR</name>
<accession>A0A1B7IQJ5</accession>
<dbReference type="Gene3D" id="1.10.260.40">
    <property type="entry name" value="lambda repressor-like DNA-binding domains"/>
    <property type="match status" value="1"/>
</dbReference>
<evidence type="ECO:0000313" key="1">
    <source>
        <dbReference type="EMBL" id="OAT32022.1"/>
    </source>
</evidence>
<dbReference type="RefSeq" id="WP_064558990.1">
    <property type="nucleotide sequence ID" value="NZ_LXER01000017.1"/>
</dbReference>
<dbReference type="InterPro" id="IPR010982">
    <property type="entry name" value="Lambda_DNA-bd_dom_sf"/>
</dbReference>
<dbReference type="GO" id="GO:0003677">
    <property type="term" value="F:DNA binding"/>
    <property type="evidence" value="ECO:0007669"/>
    <property type="project" value="InterPro"/>
</dbReference>
<dbReference type="PATRIC" id="fig|1354251.4.peg.1976"/>
<evidence type="ECO:0000313" key="2">
    <source>
        <dbReference type="Proteomes" id="UP000078410"/>
    </source>
</evidence>
<organism evidence="1 2">
    <name type="scientific">Buttiauxella brennerae ATCC 51605</name>
    <dbReference type="NCBI Taxonomy" id="1354251"/>
    <lineage>
        <taxon>Bacteria</taxon>
        <taxon>Pseudomonadati</taxon>
        <taxon>Pseudomonadota</taxon>
        <taxon>Gammaproteobacteria</taxon>
        <taxon>Enterobacterales</taxon>
        <taxon>Enterobacteriaceae</taxon>
        <taxon>Buttiauxella</taxon>
    </lineage>
</organism>
<dbReference type="Pfam" id="PF15943">
    <property type="entry name" value="YdaS_toxin"/>
    <property type="match status" value="1"/>
</dbReference>
<reference evidence="1 2" key="1">
    <citation type="submission" date="2016-04" db="EMBL/GenBank/DDBJ databases">
        <title>ATOL: Assembling a taxonomically balanced genome-scale reconstruction of the evolutionary history of the Enterobacteriaceae.</title>
        <authorList>
            <person name="Plunkett G.III."/>
            <person name="Neeno-Eckwall E.C."/>
            <person name="Glasner J.D."/>
            <person name="Perna N.T."/>
        </authorList>
    </citation>
    <scope>NUCLEOTIDE SEQUENCE [LARGE SCALE GENOMIC DNA]</scope>
    <source>
        <strain evidence="1 2">ATCC 51605</strain>
    </source>
</reference>
<dbReference type="OrthoDB" id="5682908at2"/>
<gene>
    <name evidence="1" type="ORF">M975_1914</name>
</gene>
<protein>
    <submittedName>
        <fullName evidence="1">Phage repressor</fullName>
    </submittedName>
</protein>
<dbReference type="Proteomes" id="UP000078410">
    <property type="component" value="Unassembled WGS sequence"/>
</dbReference>
<dbReference type="AlphaFoldDB" id="A0A1B7IQJ5"/>
<comment type="caution">
    <text evidence="1">The sequence shown here is derived from an EMBL/GenBank/DDBJ whole genome shotgun (WGS) entry which is preliminary data.</text>
</comment>